<dbReference type="PROSITE" id="PS51257">
    <property type="entry name" value="PROKAR_LIPOPROTEIN"/>
    <property type="match status" value="1"/>
</dbReference>
<dbReference type="AlphaFoldDB" id="A0A7U3Q4M8"/>
<dbReference type="EMBL" id="CP064939">
    <property type="protein sequence ID" value="QPH38387.1"/>
    <property type="molecule type" value="Genomic_DNA"/>
</dbReference>
<dbReference type="Pfam" id="PF14125">
    <property type="entry name" value="DUF4292"/>
    <property type="match status" value="1"/>
</dbReference>
<dbReference type="InterPro" id="IPR025634">
    <property type="entry name" value="DUF4292"/>
</dbReference>
<reference evidence="1 2" key="1">
    <citation type="submission" date="2020-11" db="EMBL/GenBank/DDBJ databases">
        <title>Pedobacter endophytica, an endophytic bacteria isolated form Carex pumila.</title>
        <authorList>
            <person name="Peng Y."/>
            <person name="Jiang L."/>
            <person name="Lee J."/>
        </authorList>
    </citation>
    <scope>NUCLEOTIDE SEQUENCE [LARGE SCALE GENOMIC DNA]</scope>
    <source>
        <strain evidence="1 2">JBR3-12</strain>
    </source>
</reference>
<name>A0A7U3Q4M8_9SPHI</name>
<protein>
    <submittedName>
        <fullName evidence="1">DUF4292 domain-containing protein</fullName>
    </submittedName>
</protein>
<evidence type="ECO:0000313" key="1">
    <source>
        <dbReference type="EMBL" id="QPH38387.1"/>
    </source>
</evidence>
<keyword evidence="2" id="KW-1185">Reference proteome</keyword>
<gene>
    <name evidence="1" type="ORF">IZT61_15005</name>
</gene>
<organism evidence="1 2">
    <name type="scientific">Pedobacter endophyticus</name>
    <dbReference type="NCBI Taxonomy" id="2789740"/>
    <lineage>
        <taxon>Bacteria</taxon>
        <taxon>Pseudomonadati</taxon>
        <taxon>Bacteroidota</taxon>
        <taxon>Sphingobacteriia</taxon>
        <taxon>Sphingobacteriales</taxon>
        <taxon>Sphingobacteriaceae</taxon>
        <taxon>Pedobacter</taxon>
    </lineage>
</organism>
<dbReference type="RefSeq" id="WP_196097849.1">
    <property type="nucleotide sequence ID" value="NZ_CP064939.1"/>
</dbReference>
<accession>A0A7U3Q4M8</accession>
<dbReference type="KEGG" id="pex:IZT61_15005"/>
<dbReference type="Proteomes" id="UP000594759">
    <property type="component" value="Chromosome"/>
</dbReference>
<evidence type="ECO:0000313" key="2">
    <source>
        <dbReference type="Proteomes" id="UP000594759"/>
    </source>
</evidence>
<proteinExistence type="predicted"/>
<sequence>MRRNILNSAALLAAIVFVSSCTPKKQIVVAPPVATTETAVDNSKAEALTLLNNKQLKINTLSLKAKATLDIAGNTNDVTMNFRMKDKEVIWVSITALGGAFEPARALITPDSIKIMNRQKSQLIAKPFSYIYNFTNRQVNFNTLQSILTGNAMGEFLTSESTVKQENGVWVVSGRKQDLDYRLLFNTLFKVAETNLNDAKNGQALKVTYTDYQKLNEYLFPTALQINTLSGNKKINIDLQFVKIDGNVPVDFPFKVPKSYTLVN</sequence>